<protein>
    <submittedName>
        <fullName evidence="1">Uncharacterized protein</fullName>
    </submittedName>
</protein>
<name>A0ACB9P2W4_9MYRT</name>
<reference evidence="2" key="1">
    <citation type="journal article" date="2023" name="Front. Plant Sci.">
        <title>Chromosomal-level genome assembly of Melastoma candidum provides insights into trichome evolution.</title>
        <authorList>
            <person name="Zhong Y."/>
            <person name="Wu W."/>
            <person name="Sun C."/>
            <person name="Zou P."/>
            <person name="Liu Y."/>
            <person name="Dai S."/>
            <person name="Zhou R."/>
        </authorList>
    </citation>
    <scope>NUCLEOTIDE SEQUENCE [LARGE SCALE GENOMIC DNA]</scope>
</reference>
<organism evidence="1 2">
    <name type="scientific">Melastoma candidum</name>
    <dbReference type="NCBI Taxonomy" id="119954"/>
    <lineage>
        <taxon>Eukaryota</taxon>
        <taxon>Viridiplantae</taxon>
        <taxon>Streptophyta</taxon>
        <taxon>Embryophyta</taxon>
        <taxon>Tracheophyta</taxon>
        <taxon>Spermatophyta</taxon>
        <taxon>Magnoliopsida</taxon>
        <taxon>eudicotyledons</taxon>
        <taxon>Gunneridae</taxon>
        <taxon>Pentapetalae</taxon>
        <taxon>rosids</taxon>
        <taxon>malvids</taxon>
        <taxon>Myrtales</taxon>
        <taxon>Melastomataceae</taxon>
        <taxon>Melastomatoideae</taxon>
        <taxon>Melastomateae</taxon>
        <taxon>Melastoma</taxon>
    </lineage>
</organism>
<dbReference type="EMBL" id="CM042886">
    <property type="protein sequence ID" value="KAI4342783.1"/>
    <property type="molecule type" value="Genomic_DNA"/>
</dbReference>
<keyword evidence="2" id="KW-1185">Reference proteome</keyword>
<gene>
    <name evidence="1" type="ORF">MLD38_027365</name>
</gene>
<proteinExistence type="predicted"/>
<accession>A0ACB9P2W4</accession>
<evidence type="ECO:0000313" key="1">
    <source>
        <dbReference type="EMBL" id="KAI4342783.1"/>
    </source>
</evidence>
<comment type="caution">
    <text evidence="1">The sequence shown here is derived from an EMBL/GenBank/DDBJ whole genome shotgun (WGS) entry which is preliminary data.</text>
</comment>
<sequence length="133" mass="14803">MRRKRGRDWEYNNPAAAVENGRRPQSPTRAAQEKKTCVVAMGLAPECSVLDLKSRFEFYGPVSRIRIDPDSVGYITFRSNDSAAAAVAASRDPDSAITIHSRAVRLSTYSSSSDPSWDSIELSVGLTMCWRFR</sequence>
<evidence type="ECO:0000313" key="2">
    <source>
        <dbReference type="Proteomes" id="UP001057402"/>
    </source>
</evidence>
<dbReference type="Proteomes" id="UP001057402">
    <property type="component" value="Chromosome 7"/>
</dbReference>